<dbReference type="FunFam" id="1.25.40.10:FF:000309">
    <property type="entry name" value="Pentatricopeptide repeat-containing protein, chloroplastic"/>
    <property type="match status" value="1"/>
</dbReference>
<evidence type="ECO:0000313" key="4">
    <source>
        <dbReference type="EMBL" id="CAL0323870.1"/>
    </source>
</evidence>
<proteinExistence type="predicted"/>
<dbReference type="InterPro" id="IPR046848">
    <property type="entry name" value="E_motif"/>
</dbReference>
<evidence type="ECO:0000256" key="1">
    <source>
        <dbReference type="ARBA" id="ARBA00022737"/>
    </source>
</evidence>
<keyword evidence="3" id="KW-0472">Membrane</keyword>
<feature type="repeat" description="PPR" evidence="2">
    <location>
        <begin position="613"/>
        <end position="647"/>
    </location>
</feature>
<reference evidence="4 5" key="1">
    <citation type="submission" date="2024-03" db="EMBL/GenBank/DDBJ databases">
        <authorList>
            <person name="Martinez-Hernandez J."/>
        </authorList>
    </citation>
    <scope>NUCLEOTIDE SEQUENCE [LARGE SCALE GENOMIC DNA]</scope>
</reference>
<dbReference type="PROSITE" id="PS51375">
    <property type="entry name" value="PPR"/>
    <property type="match status" value="5"/>
</dbReference>
<evidence type="ECO:0000256" key="2">
    <source>
        <dbReference type="PROSITE-ProRule" id="PRU00708"/>
    </source>
</evidence>
<dbReference type="GO" id="GO:0006488">
    <property type="term" value="P:dolichol-linked oligosaccharide biosynthetic process"/>
    <property type="evidence" value="ECO:0007669"/>
    <property type="project" value="InterPro"/>
</dbReference>
<comment type="caution">
    <text evidence="4">The sequence shown here is derived from an EMBL/GenBank/DDBJ whole genome shotgun (WGS) entry which is preliminary data.</text>
</comment>
<organism evidence="4 5">
    <name type="scientific">Lupinus luteus</name>
    <name type="common">European yellow lupine</name>
    <dbReference type="NCBI Taxonomy" id="3873"/>
    <lineage>
        <taxon>Eukaryota</taxon>
        <taxon>Viridiplantae</taxon>
        <taxon>Streptophyta</taxon>
        <taxon>Embryophyta</taxon>
        <taxon>Tracheophyta</taxon>
        <taxon>Spermatophyta</taxon>
        <taxon>Magnoliopsida</taxon>
        <taxon>eudicotyledons</taxon>
        <taxon>Gunneridae</taxon>
        <taxon>Pentapetalae</taxon>
        <taxon>rosids</taxon>
        <taxon>fabids</taxon>
        <taxon>Fabales</taxon>
        <taxon>Fabaceae</taxon>
        <taxon>Papilionoideae</taxon>
        <taxon>50 kb inversion clade</taxon>
        <taxon>genistoids sensu lato</taxon>
        <taxon>core genistoids</taxon>
        <taxon>Genisteae</taxon>
        <taxon>Lupinus</taxon>
    </lineage>
</organism>
<dbReference type="FunFam" id="3.40.50.2000:FF:000182">
    <property type="entry name" value="UDP-N-acetylglucosamine transferase subunit ALG14 isogeny"/>
    <property type="match status" value="1"/>
</dbReference>
<dbReference type="InterPro" id="IPR002885">
    <property type="entry name" value="PPR_rpt"/>
</dbReference>
<feature type="transmembrane region" description="Helical" evidence="3">
    <location>
        <begin position="170"/>
        <end position="188"/>
    </location>
</feature>
<sequence length="860" mass="95608">MGKGSGCPHAALASNATFLSAIFVVTLILVRLLYVLYCSGRPLSKRSSKPISTLIILGSGGHTAEMLNLLAVLQKDRFNPRSYVAAATDNMSLQKAQLLENSLIAEDGTRVSDNTAQFMKIYRSREVGQSYITSVWTTLIALAHALWLMIKIRPEVILCNGPGTCIPLCAIAFMFKVLGIRWSSIFYVESIARVRRLSLSGLLLYKLRMADQLFVQWPKLQQQYPRAIYVGRLMPLYLWNLMIRDSTNNGFFTETLKIYTSMAHSGVHGNSFTYPLLLKACANLNSIPLGTMLHGHVLKLGFQGDIFVQTALVDMYSKCSLVACARNVFDEMPHRSIVSWNAMISAYSRGSLMNQALSLLKEMWFLRFEPSSSTFVSILSGFSNNLGSFNFLCQGMSIHCCLIKLGLLYFEVSLANSLMSVYVQFSQMGEAKIIFDLMDEKSTISWTIIMGGYVKVGHTVEAFSLFNQMQKQSIDIDFVVFLNIIFGCIQVGELFLASSVHSLVLKCGCSEEDSIENLLITMYAKCGNLASARMIFDLIVDKNILSWTSMIAGYAHSGYPEKALHLFRRLVRTDIRPNGATLATVLSACADLGSLSIGQEIEEYIFLNGLELDQQVQTSLIHMYSKCGSIKKAREVFEKMTGKDLTVWTSMINSYAIHGMGKEAINLFHKMTIAEQIVPDAVVYTSILLACSHSGLVKDGLKYFKSMQKDFGIAPTVEHYTCLVDLLGRVGQVDLALDIIQGMPPEAQAQSWAPLLSACRIHGNVELGEFAAVKLSELSPGKSGNYVLMANLYTSLGKWKEAQRMRKLIDDKGLVKECGWSQVEINGRFHTFAAGNQSRIQLDNVYKTLEDLNFTLQEGS</sequence>
<keyword evidence="5" id="KW-1185">Reference proteome</keyword>
<dbReference type="InterPro" id="IPR013969">
    <property type="entry name" value="Oligosacch_biosynth_Alg14"/>
</dbReference>
<dbReference type="Gene3D" id="1.25.40.10">
    <property type="entry name" value="Tetratricopeptide repeat domain"/>
    <property type="match status" value="4"/>
</dbReference>
<feature type="transmembrane region" description="Helical" evidence="3">
    <location>
        <begin position="12"/>
        <end position="34"/>
    </location>
</feature>
<feature type="transmembrane region" description="Helical" evidence="3">
    <location>
        <begin position="406"/>
        <end position="425"/>
    </location>
</feature>
<dbReference type="InterPro" id="IPR046960">
    <property type="entry name" value="PPR_At4g14850-like_plant"/>
</dbReference>
<accession>A0AAV1XQ67</accession>
<dbReference type="NCBIfam" id="TIGR00756">
    <property type="entry name" value="PPR"/>
    <property type="match status" value="6"/>
</dbReference>
<gene>
    <name evidence="4" type="ORF">LLUT_LOCUS24930</name>
</gene>
<dbReference type="Proteomes" id="UP001497480">
    <property type="component" value="Unassembled WGS sequence"/>
</dbReference>
<dbReference type="InterPro" id="IPR011990">
    <property type="entry name" value="TPR-like_helical_dom_sf"/>
</dbReference>
<feature type="transmembrane region" description="Helical" evidence="3">
    <location>
        <begin position="130"/>
        <end position="150"/>
    </location>
</feature>
<dbReference type="Gene3D" id="3.40.50.2000">
    <property type="entry name" value="Glycogen Phosphorylase B"/>
    <property type="match status" value="1"/>
</dbReference>
<protein>
    <submittedName>
        <fullName evidence="4">Uncharacterized protein</fullName>
    </submittedName>
</protein>
<dbReference type="Pfam" id="PF13041">
    <property type="entry name" value="PPR_2"/>
    <property type="match status" value="3"/>
</dbReference>
<dbReference type="AlphaFoldDB" id="A0AAV1XQ67"/>
<dbReference type="GO" id="GO:0003723">
    <property type="term" value="F:RNA binding"/>
    <property type="evidence" value="ECO:0007669"/>
    <property type="project" value="InterPro"/>
</dbReference>
<feature type="repeat" description="PPR" evidence="2">
    <location>
        <begin position="336"/>
        <end position="370"/>
    </location>
</feature>
<keyword evidence="3" id="KW-0812">Transmembrane</keyword>
<feature type="repeat" description="PPR" evidence="2">
    <location>
        <begin position="543"/>
        <end position="577"/>
    </location>
</feature>
<dbReference type="Pfam" id="PF01535">
    <property type="entry name" value="PPR"/>
    <property type="match status" value="5"/>
</dbReference>
<dbReference type="FunFam" id="1.25.40.10:FF:000682">
    <property type="entry name" value="Pentatricopeptide repeat-containing protein At3g16610"/>
    <property type="match status" value="1"/>
</dbReference>
<dbReference type="Pfam" id="PF08660">
    <property type="entry name" value="Alg14"/>
    <property type="match status" value="1"/>
</dbReference>
<dbReference type="EMBL" id="CAXHTB010000017">
    <property type="protein sequence ID" value="CAL0323870.1"/>
    <property type="molecule type" value="Genomic_DNA"/>
</dbReference>
<evidence type="ECO:0000256" key="3">
    <source>
        <dbReference type="SAM" id="Phobius"/>
    </source>
</evidence>
<feature type="transmembrane region" description="Helical" evidence="3">
    <location>
        <begin position="445"/>
        <end position="466"/>
    </location>
</feature>
<dbReference type="FunFam" id="1.25.40.10:FF:001079">
    <property type="entry name" value="Pentatricopeptide repeat-containing protein At2g17210"/>
    <property type="match status" value="1"/>
</dbReference>
<dbReference type="GO" id="GO:0009451">
    <property type="term" value="P:RNA modification"/>
    <property type="evidence" value="ECO:0007669"/>
    <property type="project" value="InterPro"/>
</dbReference>
<name>A0AAV1XQ67_LUPLU</name>
<feature type="transmembrane region" description="Helical" evidence="3">
    <location>
        <begin position="478"/>
        <end position="497"/>
    </location>
</feature>
<keyword evidence="3" id="KW-1133">Transmembrane helix</keyword>
<feature type="repeat" description="PPR" evidence="2">
    <location>
        <begin position="680"/>
        <end position="715"/>
    </location>
</feature>
<dbReference type="PANTHER" id="PTHR47926">
    <property type="entry name" value="PENTATRICOPEPTIDE REPEAT-CONTAINING PROTEIN"/>
    <property type="match status" value="1"/>
</dbReference>
<dbReference type="Pfam" id="PF20431">
    <property type="entry name" value="E_motif"/>
    <property type="match status" value="1"/>
</dbReference>
<feature type="repeat" description="PPR" evidence="2">
    <location>
        <begin position="442"/>
        <end position="476"/>
    </location>
</feature>
<keyword evidence="1" id="KW-0677">Repeat</keyword>
<evidence type="ECO:0000313" key="5">
    <source>
        <dbReference type="Proteomes" id="UP001497480"/>
    </source>
</evidence>